<organism evidence="2">
    <name type="scientific">Anguilla anguilla</name>
    <name type="common">European freshwater eel</name>
    <name type="synonym">Muraena anguilla</name>
    <dbReference type="NCBI Taxonomy" id="7936"/>
    <lineage>
        <taxon>Eukaryota</taxon>
        <taxon>Metazoa</taxon>
        <taxon>Chordata</taxon>
        <taxon>Craniata</taxon>
        <taxon>Vertebrata</taxon>
        <taxon>Euteleostomi</taxon>
        <taxon>Actinopterygii</taxon>
        <taxon>Neopterygii</taxon>
        <taxon>Teleostei</taxon>
        <taxon>Anguilliformes</taxon>
        <taxon>Anguillidae</taxon>
        <taxon>Anguilla</taxon>
    </lineage>
</organism>
<keyword evidence="1" id="KW-0812">Transmembrane</keyword>
<reference evidence="2" key="1">
    <citation type="submission" date="2014-11" db="EMBL/GenBank/DDBJ databases">
        <authorList>
            <person name="Amaro Gonzalez C."/>
        </authorList>
    </citation>
    <scope>NUCLEOTIDE SEQUENCE</scope>
</reference>
<keyword evidence="1" id="KW-0472">Membrane</keyword>
<dbReference type="AlphaFoldDB" id="A0A0E9WXM2"/>
<reference evidence="2" key="2">
    <citation type="journal article" date="2015" name="Fish Shellfish Immunol.">
        <title>Early steps in the European eel (Anguilla anguilla)-Vibrio vulnificus interaction in the gills: Role of the RtxA13 toxin.</title>
        <authorList>
            <person name="Callol A."/>
            <person name="Pajuelo D."/>
            <person name="Ebbesson L."/>
            <person name="Teles M."/>
            <person name="MacKenzie S."/>
            <person name="Amaro C."/>
        </authorList>
    </citation>
    <scope>NUCLEOTIDE SEQUENCE</scope>
</reference>
<evidence type="ECO:0000256" key="1">
    <source>
        <dbReference type="SAM" id="Phobius"/>
    </source>
</evidence>
<feature type="transmembrane region" description="Helical" evidence="1">
    <location>
        <begin position="85"/>
        <end position="108"/>
    </location>
</feature>
<accession>A0A0E9WXM2</accession>
<dbReference type="EMBL" id="GBXM01014252">
    <property type="protein sequence ID" value="JAH94325.1"/>
    <property type="molecule type" value="Transcribed_RNA"/>
</dbReference>
<evidence type="ECO:0000313" key="2">
    <source>
        <dbReference type="EMBL" id="JAH94325.1"/>
    </source>
</evidence>
<name>A0A0E9WXM2_ANGAN</name>
<protein>
    <submittedName>
        <fullName evidence="2">Uncharacterized protein</fullName>
    </submittedName>
</protein>
<sequence length="109" mass="12826">MNICTNRQCLLEDLVVLFDSCRELCTSKDILSFKSSCVYTVQYCQRPHASALHRELNIFIIMKPLVNTRTTHIAFFVQQLLEACLVLFLCAEQCMFLILKFVIIRFFFY</sequence>
<proteinExistence type="predicted"/>
<keyword evidence="1" id="KW-1133">Transmembrane helix</keyword>